<dbReference type="PANTHER" id="PTHR13464">
    <property type="entry name" value="TRANSCRIPTIONAL REGULATOR PROTEIN HCNGP"/>
    <property type="match status" value="1"/>
</dbReference>
<protein>
    <recommendedName>
        <fullName evidence="4">HCNGP-like protein</fullName>
    </recommendedName>
</protein>
<keyword evidence="3" id="KW-1185">Reference proteome</keyword>
<dbReference type="InterPro" id="IPR012479">
    <property type="entry name" value="SAP30BP"/>
</dbReference>
<feature type="compositionally biased region" description="Basic and acidic residues" evidence="1">
    <location>
        <begin position="267"/>
        <end position="276"/>
    </location>
</feature>
<dbReference type="GO" id="GO:0005634">
    <property type="term" value="C:nucleus"/>
    <property type="evidence" value="ECO:0007669"/>
    <property type="project" value="TreeGrafter"/>
</dbReference>
<sequence length="276" mass="29738">MAAGLVGYASSDDDDDTPSQIISPKACGNDDSREAETQTNMQQHITTYQETKLEPAPSEIQDEGPATPHPPQQHQPPSQSTIGPVPLGPSLPPTASDLPEMPPDFFPPEGADPNHPSSPYSSTRAIVHDLTLPSIPNLTIPPSPPGSPPPAINRKFQQFLDLKRKGTHFNAKLESSTALRNPSLTDKLLSFVDLTGPAQYETTLPLDLYDPSGFPKWAHREELRKSREALVKERQGEKVASRGIGFVNSSSHSTPVGGGQAAGGLFKTEKKKSAWN</sequence>
<dbReference type="Proteomes" id="UP000594364">
    <property type="component" value="Chromosome 3"/>
</dbReference>
<feature type="compositionally biased region" description="Polar residues" evidence="1">
    <location>
        <begin position="115"/>
        <end position="124"/>
    </location>
</feature>
<dbReference type="GO" id="GO:0006355">
    <property type="term" value="P:regulation of DNA-templated transcription"/>
    <property type="evidence" value="ECO:0007669"/>
    <property type="project" value="InterPro"/>
</dbReference>
<evidence type="ECO:0000256" key="1">
    <source>
        <dbReference type="SAM" id="MobiDB-lite"/>
    </source>
</evidence>
<gene>
    <name evidence="2" type="ORF">C2857_002397</name>
</gene>
<evidence type="ECO:0008006" key="4">
    <source>
        <dbReference type="Google" id="ProtNLM"/>
    </source>
</evidence>
<dbReference type="EMBL" id="CP031387">
    <property type="protein sequence ID" value="QPG99719.1"/>
    <property type="molecule type" value="Genomic_DNA"/>
</dbReference>
<dbReference type="Pfam" id="PF07818">
    <property type="entry name" value="HCNGP"/>
    <property type="match status" value="1"/>
</dbReference>
<dbReference type="OrthoDB" id="1714508at2759"/>
<name>A0A7S9PVE7_EPIFF</name>
<organism evidence="2 3">
    <name type="scientific">Epichloe festucae (strain Fl1)</name>
    <dbReference type="NCBI Taxonomy" id="877507"/>
    <lineage>
        <taxon>Eukaryota</taxon>
        <taxon>Fungi</taxon>
        <taxon>Dikarya</taxon>
        <taxon>Ascomycota</taxon>
        <taxon>Pezizomycotina</taxon>
        <taxon>Sordariomycetes</taxon>
        <taxon>Hypocreomycetidae</taxon>
        <taxon>Hypocreales</taxon>
        <taxon>Clavicipitaceae</taxon>
        <taxon>Epichloe</taxon>
    </lineage>
</organism>
<dbReference type="PANTHER" id="PTHR13464:SF0">
    <property type="entry name" value="SAP30-BINDING PROTEIN"/>
    <property type="match status" value="1"/>
</dbReference>
<feature type="region of interest" description="Disordered" evidence="1">
    <location>
        <begin position="1"/>
        <end position="127"/>
    </location>
</feature>
<proteinExistence type="predicted"/>
<evidence type="ECO:0000313" key="2">
    <source>
        <dbReference type="EMBL" id="QPG99719.1"/>
    </source>
</evidence>
<feature type="compositionally biased region" description="Polar residues" evidence="1">
    <location>
        <begin position="37"/>
        <end position="50"/>
    </location>
</feature>
<feature type="region of interest" description="Disordered" evidence="1">
    <location>
        <begin position="242"/>
        <end position="276"/>
    </location>
</feature>
<accession>A0A7S9PVE7</accession>
<dbReference type="AlphaFoldDB" id="A0A7S9PVE7"/>
<reference evidence="2 3" key="1">
    <citation type="journal article" date="2018" name="PLoS Genet.">
        <title>Repeat elements organise 3D genome structure and mediate transcription in the filamentous fungus Epichloe festucae.</title>
        <authorList>
            <person name="Winter D.J."/>
            <person name="Ganley A.R.D."/>
            <person name="Young C.A."/>
            <person name="Liachko I."/>
            <person name="Schardl C.L."/>
            <person name="Dupont P.Y."/>
            <person name="Berry D."/>
            <person name="Ram A."/>
            <person name="Scott B."/>
            <person name="Cox M.P."/>
        </authorList>
    </citation>
    <scope>NUCLEOTIDE SEQUENCE [LARGE SCALE GENOMIC DNA]</scope>
    <source>
        <strain evidence="2 3">Fl1</strain>
    </source>
</reference>
<evidence type="ECO:0000313" key="3">
    <source>
        <dbReference type="Proteomes" id="UP000594364"/>
    </source>
</evidence>